<evidence type="ECO:0000256" key="2">
    <source>
        <dbReference type="ARBA" id="ARBA00022475"/>
    </source>
</evidence>
<dbReference type="STRING" id="266892.SAMN04488054_10839"/>
<sequence length="152" mass="17094">MEERAGFGLRLGASILDFFITGTVFSMMTWLIYGEIYREEWNITDFISLSYLILLPVFWHGYVIGKRIVGIRIVKESGEDVTLGTMLMRVLVAGLVYVGTLGIGVIVSAFMIGLREDRKAIHDFIAGTYVVKTSARIRKEVEQSQPPADTIR</sequence>
<comment type="subcellular location">
    <subcellularLocation>
        <location evidence="1">Cell membrane</location>
        <topology evidence="1">Multi-pass membrane protein</topology>
    </subcellularLocation>
</comment>
<dbReference type="OrthoDB" id="1787043at2"/>
<accession>A0A1I4LLB0</accession>
<feature type="transmembrane region" description="Helical" evidence="6">
    <location>
        <begin position="86"/>
        <end position="112"/>
    </location>
</feature>
<keyword evidence="4 6" id="KW-1133">Transmembrane helix</keyword>
<keyword evidence="2" id="KW-1003">Cell membrane</keyword>
<keyword evidence="5 6" id="KW-0472">Membrane</keyword>
<dbReference type="PANTHER" id="PTHR36115:SF9">
    <property type="entry name" value="LMO1584 PROTEIN"/>
    <property type="match status" value="1"/>
</dbReference>
<dbReference type="RefSeq" id="WP_090926598.1">
    <property type="nucleotide sequence ID" value="NZ_FOTY01000008.1"/>
</dbReference>
<dbReference type="GO" id="GO:0005886">
    <property type="term" value="C:plasma membrane"/>
    <property type="evidence" value="ECO:0007669"/>
    <property type="project" value="UniProtKB-SubCell"/>
</dbReference>
<dbReference type="Proteomes" id="UP000199668">
    <property type="component" value="Unassembled WGS sequence"/>
</dbReference>
<protein>
    <submittedName>
        <fullName evidence="8">Uncharacterized membrane protein YckC, RDD family</fullName>
    </submittedName>
</protein>
<keyword evidence="9" id="KW-1185">Reference proteome</keyword>
<dbReference type="EMBL" id="FOTY01000008">
    <property type="protein sequence ID" value="SFL91775.1"/>
    <property type="molecule type" value="Genomic_DNA"/>
</dbReference>
<reference evidence="8 9" key="1">
    <citation type="submission" date="2016-10" db="EMBL/GenBank/DDBJ databases">
        <authorList>
            <person name="de Groot N.N."/>
        </authorList>
    </citation>
    <scope>NUCLEOTIDE SEQUENCE [LARGE SCALE GENOMIC DNA]</scope>
    <source>
        <strain evidence="8 9">CGMCC 1.6134</strain>
    </source>
</reference>
<dbReference type="PANTHER" id="PTHR36115">
    <property type="entry name" value="PROLINE-RICH ANTIGEN HOMOLOG-RELATED"/>
    <property type="match status" value="1"/>
</dbReference>
<feature type="transmembrane region" description="Helical" evidence="6">
    <location>
        <begin position="46"/>
        <end position="65"/>
    </location>
</feature>
<proteinExistence type="predicted"/>
<evidence type="ECO:0000256" key="6">
    <source>
        <dbReference type="SAM" id="Phobius"/>
    </source>
</evidence>
<organism evidence="8 9">
    <name type="scientific">Salibacterium qingdaonense</name>
    <dbReference type="NCBI Taxonomy" id="266892"/>
    <lineage>
        <taxon>Bacteria</taxon>
        <taxon>Bacillati</taxon>
        <taxon>Bacillota</taxon>
        <taxon>Bacilli</taxon>
        <taxon>Bacillales</taxon>
        <taxon>Bacillaceae</taxon>
    </lineage>
</organism>
<evidence type="ECO:0000256" key="4">
    <source>
        <dbReference type="ARBA" id="ARBA00022989"/>
    </source>
</evidence>
<keyword evidence="3 6" id="KW-0812">Transmembrane</keyword>
<evidence type="ECO:0000256" key="1">
    <source>
        <dbReference type="ARBA" id="ARBA00004651"/>
    </source>
</evidence>
<evidence type="ECO:0000313" key="9">
    <source>
        <dbReference type="Proteomes" id="UP000199668"/>
    </source>
</evidence>
<feature type="transmembrane region" description="Helical" evidence="6">
    <location>
        <begin position="12"/>
        <end position="34"/>
    </location>
</feature>
<feature type="domain" description="RDD" evidence="7">
    <location>
        <begin position="5"/>
        <end position="127"/>
    </location>
</feature>
<dbReference type="InterPro" id="IPR051791">
    <property type="entry name" value="Pra-immunoreactive"/>
</dbReference>
<evidence type="ECO:0000259" key="7">
    <source>
        <dbReference type="Pfam" id="PF06271"/>
    </source>
</evidence>
<evidence type="ECO:0000256" key="5">
    <source>
        <dbReference type="ARBA" id="ARBA00023136"/>
    </source>
</evidence>
<name>A0A1I4LLB0_9BACI</name>
<gene>
    <name evidence="8" type="ORF">SAMN04488054_10839</name>
</gene>
<evidence type="ECO:0000313" key="8">
    <source>
        <dbReference type="EMBL" id="SFL91775.1"/>
    </source>
</evidence>
<dbReference type="Pfam" id="PF06271">
    <property type="entry name" value="RDD"/>
    <property type="match status" value="1"/>
</dbReference>
<dbReference type="AlphaFoldDB" id="A0A1I4LLB0"/>
<evidence type="ECO:0000256" key="3">
    <source>
        <dbReference type="ARBA" id="ARBA00022692"/>
    </source>
</evidence>
<dbReference type="InterPro" id="IPR010432">
    <property type="entry name" value="RDD"/>
</dbReference>